<evidence type="ECO:0000313" key="3">
    <source>
        <dbReference type="EMBL" id="ALO28641.1"/>
    </source>
</evidence>
<keyword evidence="1" id="KW-0812">Transmembrane</keyword>
<keyword evidence="1" id="KW-1133">Transmembrane helix</keyword>
<gene>
    <name evidence="2" type="ORF">LBBP_00382</name>
    <name evidence="3" type="ORF">LBBP_04545</name>
</gene>
<protein>
    <recommendedName>
        <fullName evidence="5">Outer membrane protein beta-barrel domain protein</fullName>
    </recommendedName>
</protein>
<dbReference type="PATRIC" id="fig|280505.15.peg.372"/>
<reference evidence="3 4" key="1">
    <citation type="journal article" date="2015" name="PLoS Negl. Trop. Dis.">
        <title>Distribution of Plasmids in Distinct Leptospira Pathogenic Species.</title>
        <authorList>
            <person name="Wang Y."/>
            <person name="Zhuang X."/>
            <person name="Zhong Y."/>
            <person name="Zhang C."/>
            <person name="Zhang Y."/>
            <person name="Zeng L."/>
            <person name="Zhu Y."/>
            <person name="He P."/>
            <person name="Dong K."/>
            <person name="Pal U."/>
            <person name="Guo X."/>
            <person name="Qin J."/>
        </authorList>
    </citation>
    <scope>NUCLEOTIDE SEQUENCE [LARGE SCALE GENOMIC DNA]</scope>
    <source>
        <strain evidence="3 4">56604</strain>
        <plasmid evidence="3">lbp2</plasmid>
        <plasmid evidence="4">Plasmid lbp2</plasmid>
    </source>
</reference>
<dbReference type="EMBL" id="CP012029">
    <property type="protein sequence ID" value="ALO24742.1"/>
    <property type="molecule type" value="Genomic_DNA"/>
</dbReference>
<dbReference type="EMBL" id="CP012032">
    <property type="protein sequence ID" value="ALO28641.1"/>
    <property type="molecule type" value="Genomic_DNA"/>
</dbReference>
<evidence type="ECO:0008006" key="5">
    <source>
        <dbReference type="Google" id="ProtNLM"/>
    </source>
</evidence>
<dbReference type="Proteomes" id="UP000058857">
    <property type="component" value="Plasmid lbp2"/>
</dbReference>
<sequence length="321" mass="37039">MKILNSNHFFKKFPGVSLMEIFCICLLLDPIWIFGDTLILKDGRKMGNVRTSLREDHVLVEDETGKVEKIDLTLVEKILVSEIKKPEGEEKQKEHNNIKKFYFSWNLSSWSTKVTEKRNFNRGYNITDLITGVIYIDPYIEKRYTVNTKTTSFNGEYRYNLNLSFLFGIELNSYSFPDRKISPLVGILMNSNFNSTPEYQTLSSISINLFLFEGNFNFDKQGNDKFGIETLSFLPGMKYYFPLSESIFWFTQVGLGVGKSIESGVHSKVQTVLFVGTGIQWELESYFFNIALQYRKTDLIGATQSYHFNEPIFMIGGGLKL</sequence>
<dbReference type="AlphaFoldDB" id="A0A0E3B4E9"/>
<evidence type="ECO:0000313" key="2">
    <source>
        <dbReference type="EMBL" id="ALO24742.1"/>
    </source>
</evidence>
<organism evidence="3">
    <name type="scientific">Leptospira borgpetersenii serovar Ballum</name>
    <dbReference type="NCBI Taxonomy" id="280505"/>
    <lineage>
        <taxon>Bacteria</taxon>
        <taxon>Pseudomonadati</taxon>
        <taxon>Spirochaetota</taxon>
        <taxon>Spirochaetia</taxon>
        <taxon>Leptospirales</taxon>
        <taxon>Leptospiraceae</taxon>
        <taxon>Leptospira</taxon>
    </lineage>
</organism>
<dbReference type="GeneID" id="61172487"/>
<evidence type="ECO:0000256" key="1">
    <source>
        <dbReference type="SAM" id="Phobius"/>
    </source>
</evidence>
<accession>A0A0E3B4E9</accession>
<keyword evidence="1" id="KW-0472">Membrane</keyword>
<feature type="transmembrane region" description="Helical" evidence="1">
    <location>
        <begin position="16"/>
        <end position="40"/>
    </location>
</feature>
<evidence type="ECO:0000313" key="4">
    <source>
        <dbReference type="Proteomes" id="UP000058857"/>
    </source>
</evidence>
<dbReference type="Proteomes" id="UP000058857">
    <property type="component" value="Chromosome 1"/>
</dbReference>
<geneLocation type="plasmid" evidence="3 4">
    <name>lbp2</name>
</geneLocation>
<proteinExistence type="predicted"/>
<dbReference type="RefSeq" id="WP_002731483.1">
    <property type="nucleotide sequence ID" value="NZ_CP012029.1"/>
</dbReference>
<name>A0A0E3B4E9_LEPBO</name>
<keyword evidence="3" id="KW-0614">Plasmid</keyword>